<dbReference type="GO" id="GO:0006488">
    <property type="term" value="P:dolichol-linked oligosaccharide biosynthetic process"/>
    <property type="evidence" value="ECO:0007669"/>
    <property type="project" value="InterPro"/>
</dbReference>
<evidence type="ECO:0000256" key="9">
    <source>
        <dbReference type="ARBA" id="ARBA00067533"/>
    </source>
</evidence>
<dbReference type="OrthoDB" id="17098at2759"/>
<dbReference type="CTD" id="199857"/>
<dbReference type="PANTHER" id="PTHR12154:SF4">
    <property type="entry name" value="UDP-N-ACETYLGLUCOSAMINE TRANSFERASE SUBUNIT ALG14 HOMOLOG"/>
    <property type="match status" value="1"/>
</dbReference>
<dbReference type="AlphaFoldDB" id="A0A8C5HFC6"/>
<evidence type="ECO:0000313" key="11">
    <source>
        <dbReference type="Ensembl" id="ENSGWIP00000043986.1"/>
    </source>
</evidence>
<keyword evidence="6" id="KW-1133">Transmembrane helix</keyword>
<dbReference type="Pfam" id="PF08660">
    <property type="entry name" value="Alg14"/>
    <property type="match status" value="1"/>
</dbReference>
<protein>
    <recommendedName>
        <fullName evidence="3">UDP-N-acetylglucosamine transferase subunit ALG14</fullName>
    </recommendedName>
    <alternativeName>
        <fullName evidence="10">Asparagine-linked glycosylation 14 homolog</fullName>
    </alternativeName>
    <alternativeName>
        <fullName evidence="9">UDP-N-acetylglucosamine transferase subunit alg14</fullName>
    </alternativeName>
</protein>
<dbReference type="GO" id="GO:0043541">
    <property type="term" value="C:UDP-N-acetylglucosamine transferase complex"/>
    <property type="evidence" value="ECO:0007669"/>
    <property type="project" value="TreeGrafter"/>
</dbReference>
<comment type="subunit">
    <text evidence="8">Forms with ALG13 the active heterodimeric UDP-N-acetylglucosamine transferase complex.</text>
</comment>
<evidence type="ECO:0000256" key="6">
    <source>
        <dbReference type="ARBA" id="ARBA00022989"/>
    </source>
</evidence>
<evidence type="ECO:0000256" key="2">
    <source>
        <dbReference type="ARBA" id="ARBA00009731"/>
    </source>
</evidence>
<comment type="subcellular location">
    <subcellularLocation>
        <location evidence="1">Endoplasmic reticulum membrane</location>
        <topology evidence="1">Single-pass membrane protein</topology>
    </subcellularLocation>
</comment>
<evidence type="ECO:0000256" key="8">
    <source>
        <dbReference type="ARBA" id="ARBA00063014"/>
    </source>
</evidence>
<name>A0A8C5HFC6_GOUWI</name>
<accession>A0A8C5HFC6</accession>
<keyword evidence="12" id="KW-1185">Reference proteome</keyword>
<dbReference type="PANTHER" id="PTHR12154">
    <property type="entry name" value="GLYCOSYL TRANSFERASE-RELATED"/>
    <property type="match status" value="1"/>
</dbReference>
<reference evidence="11" key="2">
    <citation type="submission" date="2025-08" db="UniProtKB">
        <authorList>
            <consortium name="Ensembl"/>
        </authorList>
    </citation>
    <scope>IDENTIFICATION</scope>
</reference>
<gene>
    <name evidence="11" type="primary">alg14</name>
</gene>
<evidence type="ECO:0000256" key="3">
    <source>
        <dbReference type="ARBA" id="ARBA00017467"/>
    </source>
</evidence>
<evidence type="ECO:0000256" key="5">
    <source>
        <dbReference type="ARBA" id="ARBA00022824"/>
    </source>
</evidence>
<keyword evidence="4" id="KW-0812">Transmembrane</keyword>
<organism evidence="11 12">
    <name type="scientific">Gouania willdenowi</name>
    <name type="common">Blunt-snouted clingfish</name>
    <name type="synonym">Lepadogaster willdenowi</name>
    <dbReference type="NCBI Taxonomy" id="441366"/>
    <lineage>
        <taxon>Eukaryota</taxon>
        <taxon>Metazoa</taxon>
        <taxon>Chordata</taxon>
        <taxon>Craniata</taxon>
        <taxon>Vertebrata</taxon>
        <taxon>Euteleostomi</taxon>
        <taxon>Actinopterygii</taxon>
        <taxon>Neopterygii</taxon>
        <taxon>Teleostei</taxon>
        <taxon>Neoteleostei</taxon>
        <taxon>Acanthomorphata</taxon>
        <taxon>Ovalentaria</taxon>
        <taxon>Blenniimorphae</taxon>
        <taxon>Blenniiformes</taxon>
        <taxon>Gobiesocoidei</taxon>
        <taxon>Gobiesocidae</taxon>
        <taxon>Gobiesocinae</taxon>
        <taxon>Gouania</taxon>
    </lineage>
</organism>
<evidence type="ECO:0000256" key="10">
    <source>
        <dbReference type="ARBA" id="ARBA00075041"/>
    </source>
</evidence>
<evidence type="ECO:0000313" key="12">
    <source>
        <dbReference type="Proteomes" id="UP000694680"/>
    </source>
</evidence>
<evidence type="ECO:0000256" key="4">
    <source>
        <dbReference type="ARBA" id="ARBA00022692"/>
    </source>
</evidence>
<dbReference type="RefSeq" id="XP_028290172.1">
    <property type="nucleotide sequence ID" value="XM_028434371.1"/>
</dbReference>
<dbReference type="InterPro" id="IPR013969">
    <property type="entry name" value="Oligosacch_biosynth_Alg14"/>
</dbReference>
<sequence length="226" mass="25313">MVGLLLVGLGGLLALVLVVLVRVSLVLRAGSRLQQQRRRRRSTDTGSVSVSVLVVAGSGGHTSEMLRLMDSLSPSYSPRHYVIADTDRMSEDKICSSERSRRQENSEDQFFIHRIPRSREVLQSWSSSIFSTLRALRFSIPLVFRLRPDVVLCNGPGTCVPLCVAALLLGILGMKKVVLVYVESICRVQNLSLTGKILYPITDYFFVQWACLRDKYPRSIFLGRIV</sequence>
<dbReference type="SUPFAM" id="SSF53756">
    <property type="entry name" value="UDP-Glycosyltransferase/glycogen phosphorylase"/>
    <property type="match status" value="1"/>
</dbReference>
<reference evidence="11" key="3">
    <citation type="submission" date="2025-09" db="UniProtKB">
        <authorList>
            <consortium name="Ensembl"/>
        </authorList>
    </citation>
    <scope>IDENTIFICATION</scope>
</reference>
<dbReference type="Gene3D" id="3.40.50.2000">
    <property type="entry name" value="Glycogen Phosphorylase B"/>
    <property type="match status" value="1"/>
</dbReference>
<keyword evidence="7" id="KW-0472">Membrane</keyword>
<dbReference type="Proteomes" id="UP000694680">
    <property type="component" value="Chromosome 20"/>
</dbReference>
<evidence type="ECO:0000256" key="7">
    <source>
        <dbReference type="ARBA" id="ARBA00023136"/>
    </source>
</evidence>
<evidence type="ECO:0000256" key="1">
    <source>
        <dbReference type="ARBA" id="ARBA00004389"/>
    </source>
</evidence>
<keyword evidence="5" id="KW-0256">Endoplasmic reticulum</keyword>
<comment type="similarity">
    <text evidence="2">Belongs to the ALG14 family.</text>
</comment>
<dbReference type="Ensembl" id="ENSGWIT00000047692.1">
    <property type="protein sequence ID" value="ENSGWIP00000043986.1"/>
    <property type="gene ID" value="ENSGWIG00000021913.1"/>
</dbReference>
<dbReference type="FunFam" id="3.40.50.2000:FF:000098">
    <property type="entry name" value="UDP-N-acetylglucosamine transferase subunit ALG14 homolog"/>
    <property type="match status" value="1"/>
</dbReference>
<dbReference type="GO" id="GO:0004577">
    <property type="term" value="F:N-acetylglucosaminyldiphosphodolichol N-acetylglucosaminyltransferase activity"/>
    <property type="evidence" value="ECO:0007669"/>
    <property type="project" value="TreeGrafter"/>
</dbReference>
<dbReference type="GeneID" id="114454139"/>
<proteinExistence type="inferred from homology"/>
<reference evidence="11" key="1">
    <citation type="submission" date="2020-06" db="EMBL/GenBank/DDBJ databases">
        <authorList>
            <consortium name="Wellcome Sanger Institute Data Sharing"/>
        </authorList>
    </citation>
    <scope>NUCLEOTIDE SEQUENCE [LARGE SCALE GENOMIC DNA]</scope>
</reference>